<reference evidence="5 6" key="1">
    <citation type="submission" date="2008-03" db="EMBL/GenBank/DDBJ databases">
        <title>Complete sequence of Leptothrix cholodnii SP-6.</title>
        <authorList>
            <consortium name="US DOE Joint Genome Institute"/>
            <person name="Copeland A."/>
            <person name="Lucas S."/>
            <person name="Lapidus A."/>
            <person name="Glavina del Rio T."/>
            <person name="Dalin E."/>
            <person name="Tice H."/>
            <person name="Bruce D."/>
            <person name="Goodwin L."/>
            <person name="Pitluck S."/>
            <person name="Chertkov O."/>
            <person name="Brettin T."/>
            <person name="Detter J.C."/>
            <person name="Han C."/>
            <person name="Kuske C.R."/>
            <person name="Schmutz J."/>
            <person name="Larimer F."/>
            <person name="Land M."/>
            <person name="Hauser L."/>
            <person name="Kyrpides N."/>
            <person name="Lykidis A."/>
            <person name="Emerson D."/>
            <person name="Richardson P."/>
        </authorList>
    </citation>
    <scope>NUCLEOTIDE SEQUENCE [LARGE SCALE GENOMIC DNA]</scope>
    <source>
        <strain evidence="6">ATCC 51168 / LMG 8142 / SP-6</strain>
    </source>
</reference>
<protein>
    <submittedName>
        <fullName evidence="5">HipA domain protein</fullName>
    </submittedName>
</protein>
<accession>B1Y2U2</accession>
<evidence type="ECO:0000256" key="3">
    <source>
        <dbReference type="ARBA" id="ARBA00022777"/>
    </source>
</evidence>
<dbReference type="GO" id="GO:0005829">
    <property type="term" value="C:cytosol"/>
    <property type="evidence" value="ECO:0007669"/>
    <property type="project" value="TreeGrafter"/>
</dbReference>
<dbReference type="InterPro" id="IPR012893">
    <property type="entry name" value="HipA-like_C"/>
</dbReference>
<dbReference type="STRING" id="395495.Lcho_2168"/>
<dbReference type="Proteomes" id="UP000001693">
    <property type="component" value="Chromosome"/>
</dbReference>
<feature type="domain" description="HipA-like C-terminal" evidence="4">
    <location>
        <begin position="184"/>
        <end position="356"/>
    </location>
</feature>
<name>B1Y2U2_LEPCP</name>
<evidence type="ECO:0000259" key="4">
    <source>
        <dbReference type="Pfam" id="PF07804"/>
    </source>
</evidence>
<dbReference type="PANTHER" id="PTHR37419">
    <property type="entry name" value="SERINE/THREONINE-PROTEIN KINASE TOXIN HIPA"/>
    <property type="match status" value="1"/>
</dbReference>
<dbReference type="GO" id="GO:0004674">
    <property type="term" value="F:protein serine/threonine kinase activity"/>
    <property type="evidence" value="ECO:0007669"/>
    <property type="project" value="TreeGrafter"/>
</dbReference>
<dbReference type="NCBIfam" id="NF007297">
    <property type="entry name" value="PRK09775.1"/>
    <property type="match status" value="1"/>
</dbReference>
<evidence type="ECO:0000256" key="1">
    <source>
        <dbReference type="ARBA" id="ARBA00010164"/>
    </source>
</evidence>
<dbReference type="KEGG" id="lch:Lcho_2168"/>
<dbReference type="AlphaFoldDB" id="B1Y2U2"/>
<keyword evidence="3" id="KW-0418">Kinase</keyword>
<dbReference type="InterPro" id="IPR052028">
    <property type="entry name" value="HipA_Ser/Thr_kinase"/>
</dbReference>
<proteinExistence type="inferred from homology"/>
<dbReference type="EMBL" id="CP001013">
    <property type="protein sequence ID" value="ACB34434.1"/>
    <property type="molecule type" value="Genomic_DNA"/>
</dbReference>
<organism evidence="5 6">
    <name type="scientific">Leptothrix cholodnii (strain ATCC 51168 / LMG 8142 / SP-6)</name>
    <name type="common">Leptothrix discophora (strain SP-6)</name>
    <dbReference type="NCBI Taxonomy" id="395495"/>
    <lineage>
        <taxon>Bacteria</taxon>
        <taxon>Pseudomonadati</taxon>
        <taxon>Pseudomonadota</taxon>
        <taxon>Betaproteobacteria</taxon>
        <taxon>Burkholderiales</taxon>
        <taxon>Sphaerotilaceae</taxon>
        <taxon>Leptothrix</taxon>
    </lineage>
</organism>
<dbReference type="PANTHER" id="PTHR37419:SF8">
    <property type="entry name" value="TOXIN YJJJ"/>
    <property type="match status" value="1"/>
</dbReference>
<evidence type="ECO:0000313" key="5">
    <source>
        <dbReference type="EMBL" id="ACB34434.1"/>
    </source>
</evidence>
<dbReference type="HOGENOM" id="CLU_050829_0_0_4"/>
<sequence>MRAVQSLGPEVIITRGRARRTAYAARRALRGRNEALPLFRVDRDGRAAEVATLHLTYPAGCAVDFLEPFEWPLDEDMRDGWFEGVPYPLEDMRPQGFLGRNFARHHADLLQVSEDPQRWSEDDVLYALSLLGADQPGNYIVGEPAYRRWMAQSQQGPTALTVGQLESAYLALAENSMALGVAGSSAGGEFPKFTAYRSLGDTASHVIVKFSGSDPSPGTQRWSDLLVCEHLALAVVAEQLQMDASTSRILQAGGRTFLEVARFDRHDALGRSPVCSWSALNAAMFGLAGKPWPAGGAALLAQGLIDTDSQVAIQRLWHFGQLIANTDMHDGNLSFRPGPQQPLVLAPVYDMLPMMYAPLRGVELPTRTFAPPLPLPSERDAWRVAATAAIQFWSRASGDARISEAFRPICAHNAQTVRELCASPLVTNPG</sequence>
<gene>
    <name evidence="5" type="ordered locus">Lcho_2168</name>
</gene>
<keyword evidence="6" id="KW-1185">Reference proteome</keyword>
<evidence type="ECO:0000313" key="6">
    <source>
        <dbReference type="Proteomes" id="UP000001693"/>
    </source>
</evidence>
<evidence type="ECO:0000256" key="2">
    <source>
        <dbReference type="ARBA" id="ARBA00022679"/>
    </source>
</evidence>
<comment type="similarity">
    <text evidence="1">Belongs to the HipA Ser/Thr kinase family.</text>
</comment>
<dbReference type="Pfam" id="PF07804">
    <property type="entry name" value="HipA_C"/>
    <property type="match status" value="1"/>
</dbReference>
<dbReference type="eggNOG" id="COG3550">
    <property type="taxonomic scope" value="Bacteria"/>
</dbReference>
<keyword evidence="2" id="KW-0808">Transferase</keyword>